<reference evidence="2 3" key="1">
    <citation type="submission" date="2019-04" db="EMBL/GenBank/DDBJ databases">
        <authorList>
            <person name="Li Y."/>
            <person name="Wang J."/>
        </authorList>
    </citation>
    <scope>NUCLEOTIDE SEQUENCE [LARGE SCALE GENOMIC DNA]</scope>
    <source>
        <strain evidence="2 3">DSM 14668</strain>
    </source>
</reference>
<dbReference type="AlphaFoldDB" id="A0A4U1J1X6"/>
<name>A0A4U1J1X6_9BACT</name>
<dbReference type="InterPro" id="IPR029033">
    <property type="entry name" value="His_PPase_superfam"/>
</dbReference>
<sequence>MNLYVMRHGLAADSSPSGRDRDRPLTPEGILGVEEIGKTLRTQQGPTLGRIVASTYVRAHHTAELMAGALGVAAIPIETFPELEPDESPPVALLRELAAADADALLVGHHPMVIALLRLLVRDVGELPLGLHPGMLVGIARPSEPNATTQIGGSFRVTTVLRPGR</sequence>
<dbReference type="Proteomes" id="UP000309215">
    <property type="component" value="Unassembled WGS sequence"/>
</dbReference>
<dbReference type="Gene3D" id="3.40.50.1240">
    <property type="entry name" value="Phosphoglycerate mutase-like"/>
    <property type="match status" value="1"/>
</dbReference>
<dbReference type="RefSeq" id="WP_136932989.1">
    <property type="nucleotide sequence ID" value="NZ_SSMQ01000042.1"/>
</dbReference>
<dbReference type="CDD" id="cd07067">
    <property type="entry name" value="HP_PGM_like"/>
    <property type="match status" value="1"/>
</dbReference>
<evidence type="ECO:0000313" key="3">
    <source>
        <dbReference type="Proteomes" id="UP000309215"/>
    </source>
</evidence>
<comment type="caution">
    <text evidence="2">The sequence shown here is derived from an EMBL/GenBank/DDBJ whole genome shotgun (WGS) entry which is preliminary data.</text>
</comment>
<dbReference type="SUPFAM" id="SSF53254">
    <property type="entry name" value="Phosphoglycerate mutase-like"/>
    <property type="match status" value="1"/>
</dbReference>
<organism evidence="2 3">
    <name type="scientific">Polyangium fumosum</name>
    <dbReference type="NCBI Taxonomy" id="889272"/>
    <lineage>
        <taxon>Bacteria</taxon>
        <taxon>Pseudomonadati</taxon>
        <taxon>Myxococcota</taxon>
        <taxon>Polyangia</taxon>
        <taxon>Polyangiales</taxon>
        <taxon>Polyangiaceae</taxon>
        <taxon>Polyangium</taxon>
    </lineage>
</organism>
<gene>
    <name evidence="2" type="ORF">E8A74_32380</name>
    <name evidence="1" type="ORF">E8A74_34080</name>
</gene>
<proteinExistence type="predicted"/>
<accession>A0A4U1J1X6</accession>
<dbReference type="InterPro" id="IPR013078">
    <property type="entry name" value="His_Pase_superF_clade-1"/>
</dbReference>
<dbReference type="EMBL" id="SSMQ01000046">
    <property type="protein sequence ID" value="TKD00534.1"/>
    <property type="molecule type" value="Genomic_DNA"/>
</dbReference>
<dbReference type="OrthoDB" id="194934at2"/>
<keyword evidence="3" id="KW-1185">Reference proteome</keyword>
<evidence type="ECO:0000313" key="1">
    <source>
        <dbReference type="EMBL" id="TKD00534.1"/>
    </source>
</evidence>
<dbReference type="Pfam" id="PF00300">
    <property type="entry name" value="His_Phos_1"/>
    <property type="match status" value="1"/>
</dbReference>
<evidence type="ECO:0000313" key="2">
    <source>
        <dbReference type="EMBL" id="TKD01061.1"/>
    </source>
</evidence>
<dbReference type="EMBL" id="SSMQ01000042">
    <property type="protein sequence ID" value="TKD01061.1"/>
    <property type="molecule type" value="Genomic_DNA"/>
</dbReference>
<protein>
    <submittedName>
        <fullName evidence="2">Phosphohistidine phosphatase</fullName>
    </submittedName>
</protein>
<dbReference type="SMART" id="SM00855">
    <property type="entry name" value="PGAM"/>
    <property type="match status" value="1"/>
</dbReference>